<evidence type="ECO:0000313" key="12">
    <source>
        <dbReference type="Proteomes" id="UP000749559"/>
    </source>
</evidence>
<evidence type="ECO:0000313" key="11">
    <source>
        <dbReference type="EMBL" id="CAH1774387.1"/>
    </source>
</evidence>
<feature type="domain" description="Tetratricopeptide repeat protein 21A/21B C-terminal ARM" evidence="8">
    <location>
        <begin position="1123"/>
        <end position="1329"/>
    </location>
</feature>
<keyword evidence="2" id="KW-0677">Repeat</keyword>
<dbReference type="Pfam" id="PF25068">
    <property type="entry name" value="ARM_TT21_4th"/>
    <property type="match status" value="1"/>
</dbReference>
<dbReference type="InterPro" id="IPR019734">
    <property type="entry name" value="TPR_rpt"/>
</dbReference>
<keyword evidence="12" id="KW-1185">Reference proteome</keyword>
<feature type="domain" description="Tetratricopeptide repeat protein 21A/21B N-terminal ARM repeat" evidence="7">
    <location>
        <begin position="12"/>
        <end position="236"/>
    </location>
</feature>
<dbReference type="SMART" id="SM00028">
    <property type="entry name" value="TPR"/>
    <property type="match status" value="16"/>
</dbReference>
<evidence type="ECO:0000256" key="1">
    <source>
        <dbReference type="ARBA" id="ARBA00010935"/>
    </source>
</evidence>
<evidence type="ECO:0000259" key="10">
    <source>
        <dbReference type="Pfam" id="PF25068"/>
    </source>
</evidence>
<dbReference type="FunFam" id="1.25.40.10:FF:000245">
    <property type="entry name" value="Tetratricopeptide repeat domain 21B"/>
    <property type="match status" value="1"/>
</dbReference>
<feature type="repeat" description="TPR" evidence="4">
    <location>
        <begin position="328"/>
        <end position="361"/>
    </location>
</feature>
<reference evidence="11" key="1">
    <citation type="submission" date="2022-03" db="EMBL/GenBank/DDBJ databases">
        <authorList>
            <person name="Martin C."/>
        </authorList>
    </citation>
    <scope>NUCLEOTIDE SEQUENCE</scope>
</reference>
<dbReference type="PANTHER" id="PTHR14699">
    <property type="entry name" value="STI2 PROTEIN-RELATED"/>
    <property type="match status" value="1"/>
</dbReference>
<dbReference type="FunFam" id="1.25.40.10:FF:000197">
    <property type="entry name" value="Tetratricopeptide repeat domain 21B"/>
    <property type="match status" value="1"/>
</dbReference>
<protein>
    <recommendedName>
        <fullName evidence="13">Tetratricopeptide repeat protein 21B</fullName>
    </recommendedName>
</protein>
<dbReference type="GO" id="GO:0005929">
    <property type="term" value="C:cilium"/>
    <property type="evidence" value="ECO:0007669"/>
    <property type="project" value="GOC"/>
</dbReference>
<dbReference type="InterPro" id="IPR056833">
    <property type="entry name" value="ARM_TT21_N"/>
</dbReference>
<proteinExistence type="inferred from homology"/>
<dbReference type="PANTHER" id="PTHR14699:SF0">
    <property type="entry name" value="TETRATRICOPEPTIDE REPEAT PROTEIN 21 HOMOLOG"/>
    <property type="match status" value="1"/>
</dbReference>
<dbReference type="Proteomes" id="UP000749559">
    <property type="component" value="Unassembled WGS sequence"/>
</dbReference>
<keyword evidence="3 4" id="KW-0802">TPR repeat</keyword>
<dbReference type="Pfam" id="PF25058">
    <property type="entry name" value="ARM_TT21"/>
    <property type="match status" value="1"/>
</dbReference>
<dbReference type="GO" id="GO:0035721">
    <property type="term" value="P:intraciliary retrograde transport"/>
    <property type="evidence" value="ECO:0007669"/>
    <property type="project" value="TreeGrafter"/>
</dbReference>
<dbReference type="Pfam" id="PF25064">
    <property type="entry name" value="ARM_TT21_5th"/>
    <property type="match status" value="1"/>
</dbReference>
<evidence type="ECO:0000259" key="9">
    <source>
        <dbReference type="Pfam" id="PF25064"/>
    </source>
</evidence>
<evidence type="ECO:0008006" key="13">
    <source>
        <dbReference type="Google" id="ProtNLM"/>
    </source>
</evidence>
<evidence type="ECO:0000259" key="6">
    <source>
        <dbReference type="Pfam" id="PF25060"/>
    </source>
</evidence>
<dbReference type="Pfam" id="PF25063">
    <property type="entry name" value="ARM_TT21_C"/>
    <property type="match status" value="1"/>
</dbReference>
<evidence type="ECO:0000259" key="7">
    <source>
        <dbReference type="Pfam" id="PF25062"/>
    </source>
</evidence>
<gene>
    <name evidence="11" type="ORF">OFUS_LOCUS1859</name>
</gene>
<dbReference type="InterPro" id="IPR011990">
    <property type="entry name" value="TPR-like_helical_dom_sf"/>
</dbReference>
<comment type="similarity">
    <text evidence="1">Belongs to the TTC21 family.</text>
</comment>
<dbReference type="FunFam" id="1.25.40.10:FF:000219">
    <property type="entry name" value="Tetratricopeptide repeat domain 21B"/>
    <property type="match status" value="1"/>
</dbReference>
<dbReference type="Pfam" id="PF25062">
    <property type="entry name" value="ARM_TT21_N"/>
    <property type="match status" value="1"/>
</dbReference>
<evidence type="ECO:0000256" key="4">
    <source>
        <dbReference type="PROSITE-ProRule" id="PRU00339"/>
    </source>
</evidence>
<feature type="domain" description="Tetratricopeptide repeat protein 21A/21B second ARM" evidence="6">
    <location>
        <begin position="273"/>
        <end position="558"/>
    </location>
</feature>
<feature type="region of interest" description="Disordered" evidence="5">
    <location>
        <begin position="1099"/>
        <end position="1118"/>
    </location>
</feature>
<dbReference type="EMBL" id="CAIIXF020000001">
    <property type="protein sequence ID" value="CAH1774387.1"/>
    <property type="molecule type" value="Genomic_DNA"/>
</dbReference>
<evidence type="ECO:0000256" key="2">
    <source>
        <dbReference type="ARBA" id="ARBA00022737"/>
    </source>
</evidence>
<dbReference type="OrthoDB" id="10259630at2759"/>
<evidence type="ECO:0000256" key="3">
    <source>
        <dbReference type="ARBA" id="ARBA00022803"/>
    </source>
</evidence>
<dbReference type="InterPro" id="IPR056834">
    <property type="entry name" value="ARM_TT21_C"/>
</dbReference>
<organism evidence="11 12">
    <name type="scientific">Owenia fusiformis</name>
    <name type="common">Polychaete worm</name>
    <dbReference type="NCBI Taxonomy" id="6347"/>
    <lineage>
        <taxon>Eukaryota</taxon>
        <taxon>Metazoa</taxon>
        <taxon>Spiralia</taxon>
        <taxon>Lophotrochozoa</taxon>
        <taxon>Annelida</taxon>
        <taxon>Polychaeta</taxon>
        <taxon>Sedentaria</taxon>
        <taxon>Canalipalpata</taxon>
        <taxon>Sabellida</taxon>
        <taxon>Oweniida</taxon>
        <taxon>Oweniidae</taxon>
        <taxon>Owenia</taxon>
    </lineage>
</organism>
<accession>A0A8S4N0Q1</accession>
<dbReference type="PROSITE" id="PS50005">
    <property type="entry name" value="TPR"/>
    <property type="match status" value="3"/>
</dbReference>
<dbReference type="InterPro" id="IPR056836">
    <property type="entry name" value="ARM_TT21_4th"/>
</dbReference>
<name>A0A8S4N0Q1_OWEFU</name>
<dbReference type="InterPro" id="IPR056832">
    <property type="entry name" value="ARM_TT21_2nd"/>
</dbReference>
<evidence type="ECO:0000259" key="8">
    <source>
        <dbReference type="Pfam" id="PF25063"/>
    </source>
</evidence>
<dbReference type="InterPro" id="IPR056835">
    <property type="entry name" value="ARM_TT21_5th"/>
</dbReference>
<dbReference type="GO" id="GO:0030991">
    <property type="term" value="C:intraciliary transport particle A"/>
    <property type="evidence" value="ECO:0007669"/>
    <property type="project" value="TreeGrafter"/>
</dbReference>
<evidence type="ECO:0000256" key="5">
    <source>
        <dbReference type="SAM" id="MobiDB-lite"/>
    </source>
</evidence>
<dbReference type="Gene3D" id="1.25.40.10">
    <property type="entry name" value="Tetratricopeptide repeat domain"/>
    <property type="match status" value="6"/>
</dbReference>
<feature type="repeat" description="TPR" evidence="4">
    <location>
        <begin position="974"/>
        <end position="1007"/>
    </location>
</feature>
<dbReference type="GO" id="GO:0061512">
    <property type="term" value="P:protein localization to cilium"/>
    <property type="evidence" value="ECO:0007669"/>
    <property type="project" value="TreeGrafter"/>
</dbReference>
<dbReference type="Pfam" id="PF25060">
    <property type="entry name" value="ARM_TT21_2nd"/>
    <property type="match status" value="1"/>
</dbReference>
<dbReference type="InterPro" id="IPR040364">
    <property type="entry name" value="TTC21A/TTC21B"/>
</dbReference>
<feature type="domain" description="Tetratricopeptide repeat protein 21A/21B fifth ARM repeats" evidence="9">
    <location>
        <begin position="976"/>
        <end position="1090"/>
    </location>
</feature>
<feature type="domain" description="Tetratricopeptide repeat protein 21A/21B fourth ARM" evidence="10">
    <location>
        <begin position="779"/>
        <end position="933"/>
    </location>
</feature>
<comment type="caution">
    <text evidence="11">The sequence shown here is derived from an EMBL/GenBank/DDBJ whole genome shotgun (WGS) entry which is preliminary data.</text>
</comment>
<sequence length="1334" mass="152368">MADADAATLAKINYYCRERYFRHMQTAAVEGLKKYGNDPVLKFFSAYGMVLEGRVQDGIRELDMLKEKRDINLCSYMALMYAHKLSRTVDREAVSELDARLKDERKQAGEKGLYFGALFLFHSGRHDKAREYVDRSLKQNPQSKEALTLRGWIDLLCGRDSYAKKAAKYFDDAMSQDGVKDMDALFGKAKFFEQRRNFTGALELLNTAVVNFQSFIPPLIEKMKVQLALQDWENVMETAQRILAMDGHNIEAQKYIILHLLCREGNYQEAAEKLADLLQDMDRNEPQNGQLFYEMSQVFCRLCGRNSAVLQQTFFMCERAVGLDNSNADFVTEMGYEYFIQGKIRDATKCYRNAMKLDETSVQALTAQQRYRKVCDQPNLIGIIQCQLTDNQLEDASQQLEFLNEIQQSVGNSAELSYLTAVLARKKSEAPEKVTELLKASVEKHFAGIKALSLSPAYYFHLNPDFLMQILNDFLIYAPQKPGSPGQPVDPVLKRCNVILESITRSVPGLLEGLFLMAKVKYLSGDIDAAQSTLQHCLDTDATFSDAHILMAQIYLYQNNFKQANQSLEIGLSYNFEVRDHPIYNLIKARIHRKQGENEEAVKTLQMAMALPGIKKSSRHSASKKGKVIQQVSLNDRVSVFLELAEAHRALGEQHEATKVMSDATNEFHGTPEEIRITIANAEMSIDRGDVEGALTMLRTITPDQPYFVQAREKMANIYLNHRKDKRLYASCYRELVDKAPSPHTCLLLGDAYMSIQEPEKAIEVYETALKKNPKDGSLASKIGQALVKTHNYGKAISYYEAALKSGGQNFLRYDLAELLLRLRQYEKAEKVLRIALDTDTPNQDLESIMDETKYLVLLSKVHAKSNRPDDSLLALKKGHDTQIRVLKRVQVEQPDTLTKQRQLMSSICCQMSKHSSDQRDFKKAIDYYKEALTYTENDAKVMLALCHLYLQTEDLDSCQHQCMKLLQTDKENDAGQVMMADLMFRKNEYDSAMYHFQQLLERKPDNFEALARLVDLMRRAGKLEEVPRFLELAENASSRASMDPGYNYCKGLFEWYIGNPNTALKHFNKARKDSDWGQKATYNMIEICLNPDNDTIGGEVFESTDSEGSSEKNDSEQLAVKTAEKLLKELKRKPGDLMPQILENMTLIATKNKSNIEKALASFMEICSQERDHVGALYGMAAAYMVMKQTPRARNQLKRVTKANWTMTEAEDLEKSWLLLSDMFIQTGKFDMATELLKRCLQHNKSCTKAYEYMGHIMEKEQSYKDAAKNYEMAWKYGNKNSPNIGYKLGFNYLKARRFVDAIDICHHVLKGHPNYPKIRKDILDKARASLRV</sequence>
<dbReference type="Pfam" id="PF13176">
    <property type="entry name" value="TPR_7"/>
    <property type="match status" value="1"/>
</dbReference>
<dbReference type="SUPFAM" id="SSF48452">
    <property type="entry name" value="TPR-like"/>
    <property type="match status" value="5"/>
</dbReference>
<feature type="repeat" description="TPR" evidence="4">
    <location>
        <begin position="743"/>
        <end position="776"/>
    </location>
</feature>